<evidence type="ECO:0000256" key="12">
    <source>
        <dbReference type="PIRSR" id="PIRSR600223-1"/>
    </source>
</evidence>
<feature type="active site" evidence="12">
    <location>
        <position position="213"/>
    </location>
</feature>
<keyword evidence="6" id="KW-0150">Chloroplast</keyword>
<dbReference type="GO" id="GO:0004252">
    <property type="term" value="F:serine-type endopeptidase activity"/>
    <property type="evidence" value="ECO:0007669"/>
    <property type="project" value="InterPro"/>
</dbReference>
<dbReference type="NCBIfam" id="TIGR02227">
    <property type="entry name" value="sigpep_I_bact"/>
    <property type="match status" value="1"/>
</dbReference>
<keyword evidence="7" id="KW-0934">Plastid</keyword>
<dbReference type="InterPro" id="IPR019758">
    <property type="entry name" value="Pept_S26A_signal_pept_1_CS"/>
</dbReference>
<dbReference type="GeneID" id="111310845"/>
<dbReference type="PRINTS" id="PR00727">
    <property type="entry name" value="LEADERPTASE"/>
</dbReference>
<keyword evidence="8" id="KW-0645">Protease</keyword>
<evidence type="ECO:0000256" key="5">
    <source>
        <dbReference type="ARBA" id="ARBA00013208"/>
    </source>
</evidence>
<dbReference type="PROSITE" id="PS00761">
    <property type="entry name" value="SPASE_I_3"/>
    <property type="match status" value="1"/>
</dbReference>
<evidence type="ECO:0000256" key="3">
    <source>
        <dbReference type="ARBA" id="ARBA00004370"/>
    </source>
</evidence>
<keyword evidence="15" id="KW-1185">Reference proteome</keyword>
<evidence type="ECO:0000256" key="11">
    <source>
        <dbReference type="ARBA" id="ARBA00023136"/>
    </source>
</evidence>
<keyword evidence="10" id="KW-0809">Transit peptide</keyword>
<protein>
    <recommendedName>
        <fullName evidence="5">signal peptidase I</fullName>
        <ecNumber evidence="5">3.4.21.89</ecNumber>
    </recommendedName>
</protein>
<keyword evidence="9" id="KW-0378">Hydrolase</keyword>
<dbReference type="GO" id="GO:0009534">
    <property type="term" value="C:chloroplast thylakoid"/>
    <property type="evidence" value="ECO:0007669"/>
    <property type="project" value="UniProtKB-ARBA"/>
</dbReference>
<evidence type="ECO:0000256" key="1">
    <source>
        <dbReference type="ARBA" id="ARBA00000677"/>
    </source>
</evidence>
<dbReference type="OrthoDB" id="308440at2759"/>
<evidence type="ECO:0000256" key="10">
    <source>
        <dbReference type="ARBA" id="ARBA00022946"/>
    </source>
</evidence>
<dbReference type="InterPro" id="IPR036286">
    <property type="entry name" value="LexA/Signal_pep-like_sf"/>
</dbReference>
<dbReference type="InterPro" id="IPR019533">
    <property type="entry name" value="Peptidase_S26"/>
</dbReference>
<evidence type="ECO:0000313" key="15">
    <source>
        <dbReference type="Proteomes" id="UP000515121"/>
    </source>
</evidence>
<dbReference type="CDD" id="cd06530">
    <property type="entry name" value="S26_SPase_I"/>
    <property type="match status" value="1"/>
</dbReference>
<evidence type="ECO:0000256" key="9">
    <source>
        <dbReference type="ARBA" id="ARBA00022801"/>
    </source>
</evidence>
<feature type="domain" description="Peptidase S26" evidence="14">
    <location>
        <begin position="186"/>
        <end position="343"/>
    </location>
</feature>
<organism evidence="15 16">
    <name type="scientific">Durio zibethinus</name>
    <name type="common">Durian</name>
    <dbReference type="NCBI Taxonomy" id="66656"/>
    <lineage>
        <taxon>Eukaryota</taxon>
        <taxon>Viridiplantae</taxon>
        <taxon>Streptophyta</taxon>
        <taxon>Embryophyta</taxon>
        <taxon>Tracheophyta</taxon>
        <taxon>Spermatophyta</taxon>
        <taxon>Magnoliopsida</taxon>
        <taxon>eudicotyledons</taxon>
        <taxon>Gunneridae</taxon>
        <taxon>Pentapetalae</taxon>
        <taxon>rosids</taxon>
        <taxon>malvids</taxon>
        <taxon>Malvales</taxon>
        <taxon>Malvaceae</taxon>
        <taxon>Helicteroideae</taxon>
        <taxon>Durio</taxon>
    </lineage>
</organism>
<comment type="catalytic activity">
    <reaction evidence="1">
        <text>Cleavage of hydrophobic, N-terminal signal or leader sequences from secreted and periplasmic proteins.</text>
        <dbReference type="EC" id="3.4.21.89"/>
    </reaction>
</comment>
<dbReference type="PANTHER" id="PTHR34454:SF3">
    <property type="entry name" value="PEPTIDASE I, PUTATIVE-RELATED"/>
    <property type="match status" value="1"/>
</dbReference>
<dbReference type="FunFam" id="2.10.109.10:FF:000012">
    <property type="entry name" value="Peptidase/ serine-type peptidase"/>
    <property type="match status" value="1"/>
</dbReference>
<accession>A0A6P6AM66</accession>
<dbReference type="AlphaFoldDB" id="A0A6P6AM66"/>
<dbReference type="InterPro" id="IPR000223">
    <property type="entry name" value="Pept_S26A_signal_pept_1"/>
</dbReference>
<gene>
    <name evidence="16" type="primary">LOC111310845</name>
</gene>
<evidence type="ECO:0000256" key="6">
    <source>
        <dbReference type="ARBA" id="ARBA00022528"/>
    </source>
</evidence>
<feature type="compositionally biased region" description="Basic and acidic residues" evidence="13">
    <location>
        <begin position="147"/>
        <end position="160"/>
    </location>
</feature>
<comment type="subcellular location">
    <subcellularLocation>
        <location evidence="3">Membrane</location>
    </subcellularLocation>
    <subcellularLocation>
        <location evidence="2">Plastid</location>
        <location evidence="2">Chloroplast</location>
    </subcellularLocation>
</comment>
<evidence type="ECO:0000256" key="2">
    <source>
        <dbReference type="ARBA" id="ARBA00004229"/>
    </source>
</evidence>
<dbReference type="Proteomes" id="UP000515121">
    <property type="component" value="Unplaced"/>
</dbReference>
<dbReference type="GO" id="GO:0009003">
    <property type="term" value="F:signal peptidase activity"/>
    <property type="evidence" value="ECO:0007669"/>
    <property type="project" value="UniProtKB-EC"/>
</dbReference>
<feature type="active site" evidence="12">
    <location>
        <position position="263"/>
    </location>
</feature>
<dbReference type="InterPro" id="IPR019756">
    <property type="entry name" value="Pept_S26A_signal_pept_1_Ser-AS"/>
</dbReference>
<evidence type="ECO:0000259" key="14">
    <source>
        <dbReference type="Pfam" id="PF10502"/>
    </source>
</evidence>
<dbReference type="GO" id="GO:0006465">
    <property type="term" value="P:signal peptide processing"/>
    <property type="evidence" value="ECO:0007669"/>
    <property type="project" value="InterPro"/>
</dbReference>
<reference evidence="16" key="1">
    <citation type="submission" date="2025-08" db="UniProtKB">
        <authorList>
            <consortium name="RefSeq"/>
        </authorList>
    </citation>
    <scope>IDENTIFICATION</scope>
    <source>
        <tissue evidence="16">Fruit stalk</tissue>
    </source>
</reference>
<comment type="similarity">
    <text evidence="4">Belongs to the peptidase S26 family.</text>
</comment>
<sequence>MAIRVTFIYSGYVAQNLASTAGIRLGSCSSRSVHECWLRSRFLSPHKKSDIDASPPRAYSASAAAGLCHPRSNMCSTLAAEILKDGCNNPILVGLISLMKSTAYGSCSSATTMGISPFKTASIIPFLQGSKWLQSNESAPVGPEGSEVDRGGTSNDDRSLSLELDPKSFVKSSWISRLLNVCSEDAKAAFTAVTVSLLFRSFLAEPRSIPSTSMYPTLDVGDRILAEKVSYFFRKPEVSDIVIFRAPAILQEIGYNSGDVFIKRIVAKAGDCVEVHDGKLFINGVAQDEDFVLEPLAYEMDPMVVPQGYVFVLGDNRNNSFDSHNWGPLPIENIVGRSVFRYWPPSKVSDTVHDPHVGKNAVAVSFHAAVWKGLIACTHECSQRLTPSNSRHSHEISAKPITVTHPILYDPVHTKPKSVEAAPPPMTNRRFLSFLLLFLLFQILSFAFNPLQSNHPQILQDVIEKIALKHNWELKGLNFSKLEVGKARFGTGKRYEFRIRFGKTHLLFKFPDEVSSLNKFTKGSGNDFLNFVNEINSSAVLDSFEMEGPFELLLSPNHQASLIFPLNTSHTDIKRVLVGEGITLQVSGAQEISLFHTFNFGLAANESDVKEKNSGYWPFRHSFCMPLLPLHVLGSVSLVAYRTRNPDAHIEAFLPSKDTIELLPEKCYGNHGYMKQPYPIDSMSLKIAKLQKVLRTFLGDRNNQNGFLGSLNVKTKASPIIHFQLELEKNIGKNESVHGMLAQWRTKPTVERLWFDVMARVEAEKLKPLTIKRVRPYVGVDTVSWSNLLSNISFTKFPSILVPSEALTLDVKW</sequence>
<evidence type="ECO:0000256" key="7">
    <source>
        <dbReference type="ARBA" id="ARBA00022640"/>
    </source>
</evidence>
<dbReference type="PROSITE" id="PS00501">
    <property type="entry name" value="SPASE_I_1"/>
    <property type="match status" value="1"/>
</dbReference>
<dbReference type="GO" id="GO:0016020">
    <property type="term" value="C:membrane"/>
    <property type="evidence" value="ECO:0007669"/>
    <property type="project" value="UniProtKB-SubCell"/>
</dbReference>
<evidence type="ECO:0000256" key="4">
    <source>
        <dbReference type="ARBA" id="ARBA00009370"/>
    </source>
</evidence>
<dbReference type="SUPFAM" id="SSF51306">
    <property type="entry name" value="LexA/Signal peptidase"/>
    <property type="match status" value="1"/>
</dbReference>
<keyword evidence="11" id="KW-0472">Membrane</keyword>
<evidence type="ECO:0000256" key="8">
    <source>
        <dbReference type="ARBA" id="ARBA00022670"/>
    </source>
</evidence>
<dbReference type="EC" id="3.4.21.89" evidence="5"/>
<dbReference type="Pfam" id="PF10502">
    <property type="entry name" value="Peptidase_S26"/>
    <property type="match status" value="1"/>
</dbReference>
<dbReference type="PANTHER" id="PTHR34454">
    <property type="entry name" value="TUNICAMYCIN INDUCED PROTEIN"/>
    <property type="match status" value="1"/>
</dbReference>
<evidence type="ECO:0000313" key="16">
    <source>
        <dbReference type="RefSeq" id="XP_022765964.1"/>
    </source>
</evidence>
<dbReference type="Gene3D" id="2.10.109.10">
    <property type="entry name" value="Umud Fragment, subunit A"/>
    <property type="match status" value="1"/>
</dbReference>
<dbReference type="InterPro" id="IPR053283">
    <property type="entry name" value="TUNICAMYCIN_INDUCED_1"/>
</dbReference>
<proteinExistence type="inferred from homology"/>
<evidence type="ECO:0000256" key="13">
    <source>
        <dbReference type="SAM" id="MobiDB-lite"/>
    </source>
</evidence>
<name>A0A6P6AM66_DURZI</name>
<dbReference type="KEGG" id="dzi:111310845"/>
<feature type="region of interest" description="Disordered" evidence="13">
    <location>
        <begin position="136"/>
        <end position="160"/>
    </location>
</feature>
<dbReference type="RefSeq" id="XP_022765964.1">
    <property type="nucleotide sequence ID" value="XM_022910229.1"/>
</dbReference>